<dbReference type="OMA" id="TPTENIY"/>
<evidence type="ECO:0000256" key="5">
    <source>
        <dbReference type="ARBA" id="ARBA00023136"/>
    </source>
</evidence>
<evidence type="ECO:0000256" key="2">
    <source>
        <dbReference type="ARBA" id="ARBA00009565"/>
    </source>
</evidence>
<dbReference type="PANTHER" id="PTHR23320">
    <property type="entry name" value="MEMBRANE-SPANNING 4-DOMAINS SUBFAMILY A MS4A -RELATED"/>
    <property type="match status" value="1"/>
</dbReference>
<dbReference type="InterPro" id="IPR007237">
    <property type="entry name" value="CD20-like"/>
</dbReference>
<keyword evidence="5 6" id="KW-0472">Membrane</keyword>
<dbReference type="AlphaFoldDB" id="A0A8C6RQV4"/>
<comment type="subcellular location">
    <subcellularLocation>
        <location evidence="1">Membrane</location>
        <topology evidence="1">Multi-pass membrane protein</topology>
    </subcellularLocation>
</comment>
<feature type="transmembrane region" description="Helical" evidence="6">
    <location>
        <begin position="178"/>
        <end position="200"/>
    </location>
</feature>
<protein>
    <submittedName>
        <fullName evidence="7">Uncharacterized protein</fullName>
    </submittedName>
</protein>
<keyword evidence="3 6" id="KW-0812">Transmembrane</keyword>
<evidence type="ECO:0000313" key="8">
    <source>
        <dbReference type="Proteomes" id="UP000694381"/>
    </source>
</evidence>
<dbReference type="Proteomes" id="UP000694381">
    <property type="component" value="Unassembled WGS sequence"/>
</dbReference>
<gene>
    <name evidence="7" type="primary">LOC103733616</name>
</gene>
<feature type="transmembrane region" description="Helical" evidence="6">
    <location>
        <begin position="78"/>
        <end position="100"/>
    </location>
</feature>
<dbReference type="GO" id="GO:0005802">
    <property type="term" value="C:trans-Golgi network"/>
    <property type="evidence" value="ECO:0007669"/>
    <property type="project" value="TreeGrafter"/>
</dbReference>
<dbReference type="GO" id="GO:0007166">
    <property type="term" value="P:cell surface receptor signaling pathway"/>
    <property type="evidence" value="ECO:0007669"/>
    <property type="project" value="TreeGrafter"/>
</dbReference>
<accession>A0A8C6RQV4</accession>
<evidence type="ECO:0000256" key="4">
    <source>
        <dbReference type="ARBA" id="ARBA00022989"/>
    </source>
</evidence>
<name>A0A8C6RQV4_NANGA</name>
<feature type="transmembrane region" description="Helical" evidence="6">
    <location>
        <begin position="47"/>
        <end position="72"/>
    </location>
</feature>
<keyword evidence="4 6" id="KW-1133">Transmembrane helix</keyword>
<feature type="transmembrane region" description="Helical" evidence="6">
    <location>
        <begin position="112"/>
        <end position="133"/>
    </location>
</feature>
<keyword evidence="8" id="KW-1185">Reference proteome</keyword>
<organism evidence="7 8">
    <name type="scientific">Nannospalax galili</name>
    <name type="common">Northern Israeli blind subterranean mole rat</name>
    <name type="synonym">Spalax galili</name>
    <dbReference type="NCBI Taxonomy" id="1026970"/>
    <lineage>
        <taxon>Eukaryota</taxon>
        <taxon>Metazoa</taxon>
        <taxon>Chordata</taxon>
        <taxon>Craniata</taxon>
        <taxon>Vertebrata</taxon>
        <taxon>Euteleostomi</taxon>
        <taxon>Mammalia</taxon>
        <taxon>Eutheria</taxon>
        <taxon>Euarchontoglires</taxon>
        <taxon>Glires</taxon>
        <taxon>Rodentia</taxon>
        <taxon>Myomorpha</taxon>
        <taxon>Muroidea</taxon>
        <taxon>Spalacidae</taxon>
        <taxon>Spalacinae</taxon>
        <taxon>Nannospalax</taxon>
    </lineage>
</organism>
<evidence type="ECO:0000256" key="6">
    <source>
        <dbReference type="SAM" id="Phobius"/>
    </source>
</evidence>
<comment type="similarity">
    <text evidence="2">Belongs to the MS4A family.</text>
</comment>
<dbReference type="GeneTree" id="ENSGT00940000162688"/>
<sequence length="240" mass="26078">MISQIMTNEDVTVITSNGIIFPQASKPQPTHQSQDSLKKSLKAEVKVMATIQIMCGVMVFCLGIVLASAFMAPHFTSVYSILLKSTYPFLGALCVSLHFGDTCCSFQVRSSLALSILSIPFALLGIIILSIILNKLEAALHQCELSKVFTPTENIYSYYREPRDTGCLPAKGVLTGAMSVMLIGSVLELGLAVLTAVLWWKQAHSDFPGNVIFLPQGSRDKPDVFSKTPASSAYEELLIP</sequence>
<dbReference type="InterPro" id="IPR030417">
    <property type="entry name" value="MS4A"/>
</dbReference>
<dbReference type="GO" id="GO:0005886">
    <property type="term" value="C:plasma membrane"/>
    <property type="evidence" value="ECO:0007669"/>
    <property type="project" value="TreeGrafter"/>
</dbReference>
<evidence type="ECO:0000256" key="1">
    <source>
        <dbReference type="ARBA" id="ARBA00004141"/>
    </source>
</evidence>
<dbReference type="Ensembl" id="ENSNGAT00000027204.1">
    <property type="protein sequence ID" value="ENSNGAP00000021524.1"/>
    <property type="gene ID" value="ENSNGAG00000020680.1"/>
</dbReference>
<reference evidence="7" key="2">
    <citation type="submission" date="2025-09" db="UniProtKB">
        <authorList>
            <consortium name="Ensembl"/>
        </authorList>
    </citation>
    <scope>IDENTIFICATION</scope>
</reference>
<dbReference type="PANTHER" id="PTHR23320:SF135">
    <property type="entry name" value="MEMBRANE-SPANNING 4-DOMAINS SUBFAMILY A MEMBER 6A"/>
    <property type="match status" value="1"/>
</dbReference>
<proteinExistence type="inferred from homology"/>
<reference evidence="7" key="1">
    <citation type="submission" date="2025-08" db="UniProtKB">
        <authorList>
            <consortium name="Ensembl"/>
        </authorList>
    </citation>
    <scope>IDENTIFICATION</scope>
</reference>
<dbReference type="Pfam" id="PF04103">
    <property type="entry name" value="CD20"/>
    <property type="match status" value="2"/>
</dbReference>
<evidence type="ECO:0000313" key="7">
    <source>
        <dbReference type="Ensembl" id="ENSNGAP00000021524.1"/>
    </source>
</evidence>
<evidence type="ECO:0000256" key="3">
    <source>
        <dbReference type="ARBA" id="ARBA00022692"/>
    </source>
</evidence>